<gene>
    <name evidence="2" type="ORF">PILCRDRAFT_830140</name>
</gene>
<feature type="compositionally biased region" description="Pro residues" evidence="1">
    <location>
        <begin position="101"/>
        <end position="110"/>
    </location>
</feature>
<evidence type="ECO:0000256" key="1">
    <source>
        <dbReference type="SAM" id="MobiDB-lite"/>
    </source>
</evidence>
<accession>A0A0C3EUR2</accession>
<sequence>MAPTLASSNKQTSSSSVAPGHQPSLFHNRNPTKFYPIINRGFKVVEIICSSPLQKQSLPSVSSPPFPSPARLPDFSNPGSPEMSCRRELSRDPRRSRPSRTRPPTPPPPRWVIQGNRVDDAARDGGARIWRGTLRTGDEMAVEILQS</sequence>
<evidence type="ECO:0000313" key="2">
    <source>
        <dbReference type="EMBL" id="KIM71779.1"/>
    </source>
</evidence>
<dbReference type="HOGENOM" id="CLU_1768816_0_0_1"/>
<feature type="region of interest" description="Disordered" evidence="1">
    <location>
        <begin position="1"/>
        <end position="31"/>
    </location>
</feature>
<evidence type="ECO:0000313" key="3">
    <source>
        <dbReference type="Proteomes" id="UP000054166"/>
    </source>
</evidence>
<dbReference type="EMBL" id="KN833213">
    <property type="protein sequence ID" value="KIM71779.1"/>
    <property type="molecule type" value="Genomic_DNA"/>
</dbReference>
<organism evidence="2 3">
    <name type="scientific">Piloderma croceum (strain F 1598)</name>
    <dbReference type="NCBI Taxonomy" id="765440"/>
    <lineage>
        <taxon>Eukaryota</taxon>
        <taxon>Fungi</taxon>
        <taxon>Dikarya</taxon>
        <taxon>Basidiomycota</taxon>
        <taxon>Agaricomycotina</taxon>
        <taxon>Agaricomycetes</taxon>
        <taxon>Agaricomycetidae</taxon>
        <taxon>Atheliales</taxon>
        <taxon>Atheliaceae</taxon>
        <taxon>Piloderma</taxon>
    </lineage>
</organism>
<feature type="compositionally biased region" description="Polar residues" evidence="1">
    <location>
        <begin position="1"/>
        <end position="17"/>
    </location>
</feature>
<feature type="region of interest" description="Disordered" evidence="1">
    <location>
        <begin position="54"/>
        <end position="124"/>
    </location>
</feature>
<keyword evidence="3" id="KW-1185">Reference proteome</keyword>
<protein>
    <submittedName>
        <fullName evidence="2">Uncharacterized protein</fullName>
    </submittedName>
</protein>
<dbReference type="AlphaFoldDB" id="A0A0C3EUR2"/>
<feature type="compositionally biased region" description="Basic and acidic residues" evidence="1">
    <location>
        <begin position="84"/>
        <end position="95"/>
    </location>
</feature>
<proteinExistence type="predicted"/>
<dbReference type="InParanoid" id="A0A0C3EUR2"/>
<name>A0A0C3EUR2_PILCF</name>
<reference evidence="3" key="2">
    <citation type="submission" date="2015-01" db="EMBL/GenBank/DDBJ databases">
        <title>Evolutionary Origins and Diversification of the Mycorrhizal Mutualists.</title>
        <authorList>
            <consortium name="DOE Joint Genome Institute"/>
            <consortium name="Mycorrhizal Genomics Consortium"/>
            <person name="Kohler A."/>
            <person name="Kuo A."/>
            <person name="Nagy L.G."/>
            <person name="Floudas D."/>
            <person name="Copeland A."/>
            <person name="Barry K.W."/>
            <person name="Cichocki N."/>
            <person name="Veneault-Fourrey C."/>
            <person name="LaButti K."/>
            <person name="Lindquist E.A."/>
            <person name="Lipzen A."/>
            <person name="Lundell T."/>
            <person name="Morin E."/>
            <person name="Murat C."/>
            <person name="Riley R."/>
            <person name="Ohm R."/>
            <person name="Sun H."/>
            <person name="Tunlid A."/>
            <person name="Henrissat B."/>
            <person name="Grigoriev I.V."/>
            <person name="Hibbett D.S."/>
            <person name="Martin F."/>
        </authorList>
    </citation>
    <scope>NUCLEOTIDE SEQUENCE [LARGE SCALE GENOMIC DNA]</scope>
    <source>
        <strain evidence="3">F 1598</strain>
    </source>
</reference>
<reference evidence="2 3" key="1">
    <citation type="submission" date="2014-04" db="EMBL/GenBank/DDBJ databases">
        <authorList>
            <consortium name="DOE Joint Genome Institute"/>
            <person name="Kuo A."/>
            <person name="Tarkka M."/>
            <person name="Buscot F."/>
            <person name="Kohler A."/>
            <person name="Nagy L.G."/>
            <person name="Floudas D."/>
            <person name="Copeland A."/>
            <person name="Barry K.W."/>
            <person name="Cichocki N."/>
            <person name="Veneault-Fourrey C."/>
            <person name="LaButti K."/>
            <person name="Lindquist E.A."/>
            <person name="Lipzen A."/>
            <person name="Lundell T."/>
            <person name="Morin E."/>
            <person name="Murat C."/>
            <person name="Sun H."/>
            <person name="Tunlid A."/>
            <person name="Henrissat B."/>
            <person name="Grigoriev I.V."/>
            <person name="Hibbett D.S."/>
            <person name="Martin F."/>
            <person name="Nordberg H.P."/>
            <person name="Cantor M.N."/>
            <person name="Hua S.X."/>
        </authorList>
    </citation>
    <scope>NUCLEOTIDE SEQUENCE [LARGE SCALE GENOMIC DNA]</scope>
    <source>
        <strain evidence="2 3">F 1598</strain>
    </source>
</reference>
<dbReference type="Proteomes" id="UP000054166">
    <property type="component" value="Unassembled WGS sequence"/>
</dbReference>